<evidence type="ECO:0000313" key="11">
    <source>
        <dbReference type="EMBL" id="AZF82174.1"/>
    </source>
</evidence>
<dbReference type="EMBL" id="CP033241">
    <property type="protein sequence ID" value="AZF84759.1"/>
    <property type="molecule type" value="Genomic_DNA"/>
</dbReference>
<dbReference type="InterPro" id="IPR036397">
    <property type="entry name" value="RNaseH_sf"/>
</dbReference>
<accession>A0A0E3JUR7</accession>
<dbReference type="Proteomes" id="UP000594632">
    <property type="component" value="Chromosome"/>
</dbReference>
<evidence type="ECO:0000313" key="22">
    <source>
        <dbReference type="Proteomes" id="UP000273443"/>
    </source>
</evidence>
<evidence type="ECO:0000313" key="13">
    <source>
        <dbReference type="EMBL" id="QPG49066.1"/>
    </source>
</evidence>
<dbReference type="Proteomes" id="UP000269431">
    <property type="component" value="Chromosome"/>
</dbReference>
<dbReference type="EMBL" id="CP011057">
    <property type="protein sequence ID" value="AKA80020.1"/>
    <property type="molecule type" value="Genomic_DNA"/>
</dbReference>
<dbReference type="KEGG" id="ssof:SULC_2501"/>
<evidence type="ECO:0000313" key="16">
    <source>
        <dbReference type="Proteomes" id="UP000033085"/>
    </source>
</evidence>
<organism evidence="3 16">
    <name type="scientific">Saccharolobus solfataricus</name>
    <name type="common">Sulfolobus solfataricus</name>
    <dbReference type="NCBI Taxonomy" id="2287"/>
    <lineage>
        <taxon>Archaea</taxon>
        <taxon>Thermoproteota</taxon>
        <taxon>Thermoprotei</taxon>
        <taxon>Sulfolobales</taxon>
        <taxon>Sulfolobaceae</taxon>
        <taxon>Saccharolobus</taxon>
    </lineage>
</organism>
<dbReference type="EMBL" id="LT549890">
    <property type="protein sequence ID" value="SAI85390.1"/>
    <property type="molecule type" value="Genomic_DNA"/>
</dbReference>
<evidence type="ECO:0000313" key="8">
    <source>
        <dbReference type="EMBL" id="AZF74341.1"/>
    </source>
</evidence>
<dbReference type="OMA" id="QEEANRC"/>
<dbReference type="AlphaFoldDB" id="A0A0E3JUR7"/>
<dbReference type="Proteomes" id="UP000267993">
    <property type="component" value="Chromosome"/>
</dbReference>
<evidence type="ECO:0000313" key="25">
    <source>
        <dbReference type="Proteomes" id="UP000282269"/>
    </source>
</evidence>
<dbReference type="Proteomes" id="UP000076770">
    <property type="component" value="Chromosome i"/>
</dbReference>
<dbReference type="KEGG" id="ssoa:SULA_2503"/>
<evidence type="ECO:0000313" key="3">
    <source>
        <dbReference type="EMBL" id="AKA74635.1"/>
    </source>
</evidence>
<dbReference type="Gene3D" id="1.10.10.10">
    <property type="entry name" value="Winged helix-like DNA-binding domain superfamily/Winged helix DNA-binding domain"/>
    <property type="match status" value="1"/>
</dbReference>
<dbReference type="Proteomes" id="UP000282269">
    <property type="component" value="Chromosome"/>
</dbReference>
<reference evidence="13 26" key="6">
    <citation type="journal article" date="2020" name="Nat. Commun.">
        <title>The structures of two archaeal type IV pili illuminate evolutionary relationships.</title>
        <authorList>
            <person name="Wang F."/>
            <person name="Baquero D.P."/>
            <person name="Su Z."/>
            <person name="Beltran L.C."/>
            <person name="Prangishvili D."/>
            <person name="Krupovic M."/>
            <person name="Egelman E.H."/>
        </authorList>
    </citation>
    <scope>NUCLEOTIDE SEQUENCE [LARGE SCALE GENOMIC DNA]</scope>
    <source>
        <strain evidence="13 26">POZ149</strain>
    </source>
</reference>
<dbReference type="EMBL" id="CP033236">
    <property type="protein sequence ID" value="AZF71721.1"/>
    <property type="molecule type" value="Genomic_DNA"/>
</dbReference>
<dbReference type="Proteomes" id="UP000273194">
    <property type="component" value="Chromosome"/>
</dbReference>
<dbReference type="OrthoDB" id="195008at2157"/>
<feature type="transmembrane region" description="Helical" evidence="1">
    <location>
        <begin position="240"/>
        <end position="261"/>
    </location>
</feature>
<keyword evidence="1" id="KW-0812">Transmembrane</keyword>
<dbReference type="RefSeq" id="WP_010923671.1">
    <property type="nucleotide sequence ID" value="NZ_CP011055.2"/>
</dbReference>
<evidence type="ECO:0000313" key="14">
    <source>
        <dbReference type="EMBL" id="SAI85390.1"/>
    </source>
</evidence>
<dbReference type="Pfam" id="PF13358">
    <property type="entry name" value="DDE_3"/>
    <property type="match status" value="1"/>
</dbReference>
<dbReference type="EMBL" id="CP011056">
    <property type="protein sequence ID" value="AKA77329.1"/>
    <property type="molecule type" value="Genomic_DNA"/>
</dbReference>
<evidence type="ECO:0000313" key="23">
    <source>
        <dbReference type="Proteomes" id="UP000275843"/>
    </source>
</evidence>
<evidence type="ECO:0000313" key="26">
    <source>
        <dbReference type="Proteomes" id="UP000594632"/>
    </source>
</evidence>
<keyword evidence="1" id="KW-1133">Transmembrane helix</keyword>
<dbReference type="EMBL" id="CP033237">
    <property type="protein sequence ID" value="AZF74341.1"/>
    <property type="molecule type" value="Genomic_DNA"/>
</dbReference>
<dbReference type="EMBL" id="CP033238">
    <property type="protein sequence ID" value="AZF76964.1"/>
    <property type="molecule type" value="Genomic_DNA"/>
</dbReference>
<name>A0A0E3JUR7_SACSO</name>
<gene>
    <name evidence="13" type="ORF">HFC64_03385</name>
    <name evidence="14" type="ORF">SSOP1_1836</name>
    <name evidence="5" type="ORF">SULA_2503</name>
    <name evidence="3" type="ORF">SULB_2506</name>
    <name evidence="4" type="ORF">SULC_2501</name>
    <name evidence="6" type="ORF">SULG_12705</name>
    <name evidence="7" type="ORF">SULH_12705</name>
    <name evidence="8" type="ORF">SULI_12705</name>
    <name evidence="9" type="ORF">SULM_12695</name>
    <name evidence="10" type="ORF">SULN_12685</name>
    <name evidence="11" type="ORF">SULO_12705</name>
    <name evidence="12" type="ORF">SULZ_12680</name>
</gene>
<dbReference type="Proteomes" id="UP000033085">
    <property type="component" value="Chromosome"/>
</dbReference>
<reference evidence="15 16" key="1">
    <citation type="journal article" date="2015" name="Genome Announc.">
        <title>Complete Genome Sequence of Sulfolobus solfataricus Strain 98/2 and Evolved Derivatives.</title>
        <authorList>
            <person name="McCarthy S."/>
            <person name="Gradnigo J."/>
            <person name="Johnson T."/>
            <person name="Payne S."/>
            <person name="Lipzen A."/>
            <person name="Martin J."/>
            <person name="Schackwitz W."/>
            <person name="Moriyama E."/>
            <person name="Blum P."/>
        </authorList>
    </citation>
    <scope>NUCLEOTIDE SEQUENCE [LARGE SCALE GENOMIC DNA]</scope>
    <source>
        <strain evidence="15">98/2 SULC</strain>
        <strain evidence="3">SARC-B</strain>
        <strain evidence="4">SARC-C</strain>
        <strain evidence="5 17">SULA</strain>
        <strain evidence="16">SULB</strain>
    </source>
</reference>
<dbReference type="Proteomes" id="UP000275843">
    <property type="component" value="Chromosome"/>
</dbReference>
<evidence type="ECO:0000313" key="15">
    <source>
        <dbReference type="Proteomes" id="UP000033057"/>
    </source>
</evidence>
<dbReference type="NCBIfam" id="NF033545">
    <property type="entry name" value="transpos_IS630"/>
    <property type="match status" value="1"/>
</dbReference>
<evidence type="ECO:0000313" key="10">
    <source>
        <dbReference type="EMBL" id="AZF79569.1"/>
    </source>
</evidence>
<feature type="domain" description="Tc1-like transposase DDE" evidence="2">
    <location>
        <begin position="157"/>
        <end position="275"/>
    </location>
</feature>
<dbReference type="Proteomes" id="UP000273443">
    <property type="component" value="Chromosome"/>
</dbReference>
<dbReference type="EMBL" id="CP050869">
    <property type="protein sequence ID" value="QPG49066.1"/>
    <property type="molecule type" value="Genomic_DNA"/>
</dbReference>
<dbReference type="GeneID" id="44130454"/>
<dbReference type="PANTHER" id="PTHR46564">
    <property type="entry name" value="TRANSPOSASE"/>
    <property type="match status" value="1"/>
</dbReference>
<dbReference type="Pfam" id="PF13551">
    <property type="entry name" value="HTH_29"/>
    <property type="match status" value="1"/>
</dbReference>
<dbReference type="Proteomes" id="UP000278715">
    <property type="component" value="Chromosome"/>
</dbReference>
<reference evidence="14" key="3">
    <citation type="submission" date="2016-04" db="EMBL/GenBank/DDBJ databases">
        <authorList>
            <person name="Evans L.H."/>
            <person name="Alamgir A."/>
            <person name="Owens N."/>
            <person name="Weber N.D."/>
            <person name="Virtaneva K."/>
            <person name="Barbian K."/>
            <person name="Babar A."/>
            <person name="Rosenke K."/>
        </authorList>
    </citation>
    <scope>NUCLEOTIDE SEQUENCE</scope>
    <source>
        <strain evidence="14">P1</strain>
    </source>
</reference>
<evidence type="ECO:0000313" key="20">
    <source>
        <dbReference type="Proteomes" id="UP000269431"/>
    </source>
</evidence>
<dbReference type="Proteomes" id="UP000033106">
    <property type="component" value="Chromosome"/>
</dbReference>
<sequence>MDVLRTLKRRIRKLIEKKPKNLNETKARGILLYLKGMNTRKIAKILQVHLSTVYRWINQFEKEGEKCLFYKERKGRNKKIDEKEIKVEELQGKTIWEAKAYIEEKFHVKLSHVTAWRIARKRLKIPYIKPYNKKRPFNADNILRGRLKGVIKKGVKVFFMDESGIHHDPSRRLGLYNVSVDYPSKKLNVLASIPLFDGVPCFMSTYSNVNFKIFAEFLRLFRNSGPIVLILDNAKFHKNAYVFSVASQLGITLLFLPPYSPDLNPIELVWRDLVRGLILIIILNTLLIRWRRSSIICF</sequence>
<dbReference type="Proteomes" id="UP000033057">
    <property type="component" value="Chromosome"/>
</dbReference>
<evidence type="ECO:0000313" key="9">
    <source>
        <dbReference type="EMBL" id="AZF76964.1"/>
    </source>
</evidence>
<dbReference type="EMBL" id="CP033240">
    <property type="protein sequence ID" value="AZF82174.1"/>
    <property type="molecule type" value="Genomic_DNA"/>
</dbReference>
<dbReference type="InterPro" id="IPR038717">
    <property type="entry name" value="Tc1-like_DDE_dom"/>
</dbReference>
<evidence type="ECO:0000313" key="5">
    <source>
        <dbReference type="EMBL" id="AKA80020.1"/>
    </source>
</evidence>
<evidence type="ECO:0000256" key="1">
    <source>
        <dbReference type="SAM" id="Phobius"/>
    </source>
</evidence>
<evidence type="ECO:0000313" key="19">
    <source>
        <dbReference type="Proteomes" id="UP000267993"/>
    </source>
</evidence>
<evidence type="ECO:0000313" key="24">
    <source>
        <dbReference type="Proteomes" id="UP000278715"/>
    </source>
</evidence>
<reference evidence="18" key="2">
    <citation type="submission" date="2016-04" db="EMBL/GenBank/DDBJ databases">
        <authorList>
            <person name="Shah S.A."/>
            <person name="Garrett R.A."/>
        </authorList>
    </citation>
    <scope>NUCLEOTIDE SEQUENCE [LARGE SCALE GENOMIC DNA]</scope>
    <source>
        <strain evidence="18">ATCC 35091 / DSM 1616 / JCM 8930 / NBRC 15331 / P1</strain>
    </source>
</reference>
<dbReference type="InterPro" id="IPR009057">
    <property type="entry name" value="Homeodomain-like_sf"/>
</dbReference>
<dbReference type="Gene3D" id="3.30.420.10">
    <property type="entry name" value="Ribonuclease H-like superfamily/Ribonuclease H"/>
    <property type="match status" value="1"/>
</dbReference>
<dbReference type="SUPFAM" id="SSF46689">
    <property type="entry name" value="Homeodomain-like"/>
    <property type="match status" value="1"/>
</dbReference>
<dbReference type="EMBL" id="CP011055">
    <property type="protein sequence ID" value="AKA74635.1"/>
    <property type="molecule type" value="Genomic_DNA"/>
</dbReference>
<evidence type="ECO:0000313" key="4">
    <source>
        <dbReference type="EMBL" id="AKA77329.1"/>
    </source>
</evidence>
<dbReference type="EMBL" id="CP033239">
    <property type="protein sequence ID" value="AZF79569.1"/>
    <property type="molecule type" value="Genomic_DNA"/>
</dbReference>
<dbReference type="InterPro" id="IPR036388">
    <property type="entry name" value="WH-like_DNA-bd_sf"/>
</dbReference>
<dbReference type="InterPro" id="IPR012337">
    <property type="entry name" value="RNaseH-like_sf"/>
</dbReference>
<dbReference type="InterPro" id="IPR047655">
    <property type="entry name" value="Transpos_IS630-like"/>
</dbReference>
<evidence type="ECO:0000313" key="17">
    <source>
        <dbReference type="Proteomes" id="UP000033106"/>
    </source>
</evidence>
<evidence type="ECO:0000313" key="18">
    <source>
        <dbReference type="Proteomes" id="UP000076770"/>
    </source>
</evidence>
<keyword evidence="1" id="KW-0472">Membrane</keyword>
<dbReference type="EMBL" id="CP033235">
    <property type="protein sequence ID" value="AZF69101.1"/>
    <property type="molecule type" value="Genomic_DNA"/>
</dbReference>
<dbReference type="GO" id="GO:0003676">
    <property type="term" value="F:nucleic acid binding"/>
    <property type="evidence" value="ECO:0007669"/>
    <property type="project" value="InterPro"/>
</dbReference>
<feature type="transmembrane region" description="Helical" evidence="1">
    <location>
        <begin position="273"/>
        <end position="290"/>
    </location>
</feature>
<reference evidence="3" key="5">
    <citation type="submission" date="2018-10" db="EMBL/GenBank/DDBJ databases">
        <authorList>
            <person name="McCarthy S."/>
            <person name="Gradnigo J."/>
            <person name="Johnson T."/>
            <person name="Payne S."/>
            <person name="Lipzen A."/>
            <person name="Schackwitz W."/>
            <person name="Martin J."/>
            <person name="Moriyama E."/>
            <person name="Blum P."/>
        </authorList>
    </citation>
    <scope>NUCLEOTIDE SEQUENCE</scope>
    <source>
        <strain evidence="3">SARC-B</strain>
        <strain evidence="4">SARC-C</strain>
        <strain evidence="5">SULA</strain>
    </source>
</reference>
<proteinExistence type="predicted"/>
<reference evidence="19 20" key="4">
    <citation type="journal article" date="2018" name="Proc. Natl. Acad. Sci. U.S.A.">
        <title>Nonmutational mechanism of inheritance in the Archaeon Sulfolobus solfataricus.</title>
        <authorList>
            <person name="Payne S."/>
            <person name="McCarthy S."/>
            <person name="Johnson T."/>
            <person name="North E."/>
            <person name="Blum P."/>
        </authorList>
    </citation>
    <scope>NUCLEOTIDE SEQUENCE [LARGE SCALE GENOMIC DNA]</scope>
    <source>
        <strain evidence="7 19">SARC-H</strain>
        <strain evidence="8 23">SARC-I</strain>
        <strain evidence="10 24">SARC-N</strain>
        <strain evidence="11 25">SARC-O</strain>
        <strain evidence="12 20">SUL120</strain>
        <strain evidence="6 21">SULG</strain>
        <strain evidence="9 22">SULM</strain>
    </source>
</reference>
<evidence type="ECO:0000313" key="6">
    <source>
        <dbReference type="EMBL" id="AZF69101.1"/>
    </source>
</evidence>
<dbReference type="PANTHER" id="PTHR46564:SF1">
    <property type="entry name" value="TRANSPOSASE"/>
    <property type="match status" value="1"/>
</dbReference>
<evidence type="ECO:0000313" key="7">
    <source>
        <dbReference type="EMBL" id="AZF71721.1"/>
    </source>
</evidence>
<dbReference type="GeneID" id="1454683"/>
<evidence type="ECO:0000259" key="2">
    <source>
        <dbReference type="Pfam" id="PF13358"/>
    </source>
</evidence>
<dbReference type="KEGG" id="ssol:SULB_2506"/>
<protein>
    <submittedName>
        <fullName evidence="3">IS630-like element ISC1395 family transposase</fullName>
    </submittedName>
    <submittedName>
        <fullName evidence="14">Resolvase</fullName>
    </submittedName>
</protein>
<evidence type="ECO:0000313" key="12">
    <source>
        <dbReference type="EMBL" id="AZF84759.1"/>
    </source>
</evidence>
<dbReference type="SUPFAM" id="SSF53098">
    <property type="entry name" value="Ribonuclease H-like"/>
    <property type="match status" value="1"/>
</dbReference>
<dbReference type="PATRIC" id="fig|2287.6.peg.2659"/>
<evidence type="ECO:0000313" key="21">
    <source>
        <dbReference type="Proteomes" id="UP000273194"/>
    </source>
</evidence>